<evidence type="ECO:0000259" key="2">
    <source>
        <dbReference type="Pfam" id="PF04909"/>
    </source>
</evidence>
<reference evidence="3 4" key="1">
    <citation type="submission" date="2018-11" db="EMBL/GenBank/DDBJ databases">
        <authorList>
            <person name="Li F."/>
        </authorList>
    </citation>
    <scope>NUCLEOTIDE SEQUENCE [LARGE SCALE GENOMIC DNA]</scope>
    <source>
        <strain evidence="3 4">YS17T</strain>
    </source>
</reference>
<sequence>MLRDEDVPGLIERLGIPGIVDVHVHFMAPQVLRKVWAYFDAAGPLLGRPWPITYRWSDDERVAHLRSMGVAAFSALSYAHKPGVATFMNDWNRDFAARVPDSLWSGTFYPEPEAADYVRALIGEGVQVFKAHLQVGDFAADDPLLDPVWAGVEESGVPVVLHAGSGPAPGTHTGPGGVADVLARYPRLPLIVAHLGMPEVHEFLDLAEKYENVHLDTTMAFVGFLDDHAIPDGVPARLAELSDRIVFGTDFPNIPYVYAHQIEVLEGLGLGDDWLRAVLWHNGARLFQVAPPSTE</sequence>
<dbReference type="Gene3D" id="3.20.20.140">
    <property type="entry name" value="Metal-dependent hydrolases"/>
    <property type="match status" value="1"/>
</dbReference>
<dbReference type="InterPro" id="IPR032465">
    <property type="entry name" value="ACMSD"/>
</dbReference>
<keyword evidence="3" id="KW-0378">Hydrolase</keyword>
<comment type="caution">
    <text evidence="3">The sequence shown here is derived from an EMBL/GenBank/DDBJ whole genome shotgun (WGS) entry which is preliminary data.</text>
</comment>
<protein>
    <submittedName>
        <fullName evidence="3">Amidohydrolase</fullName>
    </submittedName>
</protein>
<keyword evidence="4" id="KW-1185">Reference proteome</keyword>
<feature type="domain" description="Amidohydrolase-related" evidence="2">
    <location>
        <begin position="20"/>
        <end position="287"/>
    </location>
</feature>
<accession>A0A3N6YK78</accession>
<dbReference type="GO" id="GO:0005737">
    <property type="term" value="C:cytoplasm"/>
    <property type="evidence" value="ECO:0007669"/>
    <property type="project" value="TreeGrafter"/>
</dbReference>
<dbReference type="InterPro" id="IPR032466">
    <property type="entry name" value="Metal_Hydrolase"/>
</dbReference>
<dbReference type="OrthoDB" id="5172791at2"/>
<dbReference type="SUPFAM" id="SSF51556">
    <property type="entry name" value="Metallo-dependent hydrolases"/>
    <property type="match status" value="1"/>
</dbReference>
<dbReference type="GO" id="GO:0019748">
    <property type="term" value="P:secondary metabolic process"/>
    <property type="evidence" value="ECO:0007669"/>
    <property type="project" value="TreeGrafter"/>
</dbReference>
<dbReference type="PANTHER" id="PTHR21240:SF28">
    <property type="entry name" value="ISO-OROTATE DECARBOXYLASE (EUROFUNG)"/>
    <property type="match status" value="1"/>
</dbReference>
<dbReference type="GO" id="GO:0016831">
    <property type="term" value="F:carboxy-lyase activity"/>
    <property type="evidence" value="ECO:0007669"/>
    <property type="project" value="InterPro"/>
</dbReference>
<evidence type="ECO:0000256" key="1">
    <source>
        <dbReference type="ARBA" id="ARBA00023239"/>
    </source>
</evidence>
<dbReference type="EMBL" id="RQJX01000001">
    <property type="protein sequence ID" value="RQN10184.1"/>
    <property type="molecule type" value="Genomic_DNA"/>
</dbReference>
<dbReference type="RefSeq" id="WP_124235379.1">
    <property type="nucleotide sequence ID" value="NZ_JBHUFI010000007.1"/>
</dbReference>
<dbReference type="CDD" id="cd01292">
    <property type="entry name" value="metallo-dependent_hydrolases"/>
    <property type="match status" value="1"/>
</dbReference>
<name>A0A3N6YK78_9ACTN</name>
<evidence type="ECO:0000313" key="4">
    <source>
        <dbReference type="Proteomes" id="UP000275225"/>
    </source>
</evidence>
<keyword evidence="1" id="KW-0456">Lyase</keyword>
<dbReference type="InterPro" id="IPR006680">
    <property type="entry name" value="Amidohydro-rel"/>
</dbReference>
<dbReference type="PANTHER" id="PTHR21240">
    <property type="entry name" value="2-AMINO-3-CARBOXYLMUCONATE-6-SEMIALDEHYDE DECARBOXYLASE"/>
    <property type="match status" value="1"/>
</dbReference>
<proteinExistence type="predicted"/>
<gene>
    <name evidence="3" type="ORF">EHW97_01465</name>
</gene>
<organism evidence="3 4">
    <name type="scientific">Aeromicrobium camelliae</name>
    <dbReference type="NCBI Taxonomy" id="1538144"/>
    <lineage>
        <taxon>Bacteria</taxon>
        <taxon>Bacillati</taxon>
        <taxon>Actinomycetota</taxon>
        <taxon>Actinomycetes</taxon>
        <taxon>Propionibacteriales</taxon>
        <taxon>Nocardioidaceae</taxon>
        <taxon>Aeromicrobium</taxon>
    </lineage>
</organism>
<dbReference type="AlphaFoldDB" id="A0A3N6YK78"/>
<dbReference type="GO" id="GO:0016787">
    <property type="term" value="F:hydrolase activity"/>
    <property type="evidence" value="ECO:0007669"/>
    <property type="project" value="UniProtKB-KW"/>
</dbReference>
<dbReference type="Pfam" id="PF04909">
    <property type="entry name" value="Amidohydro_2"/>
    <property type="match status" value="1"/>
</dbReference>
<dbReference type="Proteomes" id="UP000275225">
    <property type="component" value="Unassembled WGS sequence"/>
</dbReference>
<evidence type="ECO:0000313" key="3">
    <source>
        <dbReference type="EMBL" id="RQN10184.1"/>
    </source>
</evidence>